<reference evidence="2" key="1">
    <citation type="submission" date="2020-04" db="EMBL/GenBank/DDBJ databases">
        <authorList>
            <person name="Zhang T."/>
        </authorList>
    </citation>
    <scope>NUCLEOTIDE SEQUENCE</scope>
    <source>
        <strain evidence="2">HKST-UBA11</strain>
    </source>
</reference>
<dbReference type="GO" id="GO:0005524">
    <property type="term" value="F:ATP binding"/>
    <property type="evidence" value="ECO:0007669"/>
    <property type="project" value="InterPro"/>
</dbReference>
<proteinExistence type="predicted"/>
<dbReference type="GO" id="GO:0005975">
    <property type="term" value="P:carbohydrate metabolic process"/>
    <property type="evidence" value="ECO:0007669"/>
    <property type="project" value="InterPro"/>
</dbReference>
<gene>
    <name evidence="2" type="ORF">KC717_03005</name>
</gene>
<comment type="caution">
    <text evidence="2">The sequence shown here is derived from an EMBL/GenBank/DDBJ whole genome shotgun (WGS) entry which is preliminary data.</text>
</comment>
<dbReference type="AlphaFoldDB" id="A0A955L7R2"/>
<dbReference type="Proteomes" id="UP000754563">
    <property type="component" value="Unassembled WGS sequence"/>
</dbReference>
<dbReference type="InterPro" id="IPR043129">
    <property type="entry name" value="ATPase_NBD"/>
</dbReference>
<protein>
    <recommendedName>
        <fullName evidence="1">Hexokinase C-terminal domain-containing protein</fullName>
    </recommendedName>
</protein>
<evidence type="ECO:0000259" key="1">
    <source>
        <dbReference type="Pfam" id="PF03727"/>
    </source>
</evidence>
<dbReference type="GO" id="GO:0016773">
    <property type="term" value="F:phosphotransferase activity, alcohol group as acceptor"/>
    <property type="evidence" value="ECO:0007669"/>
    <property type="project" value="InterPro"/>
</dbReference>
<dbReference type="Gene3D" id="3.40.367.20">
    <property type="match status" value="1"/>
</dbReference>
<evidence type="ECO:0000313" key="2">
    <source>
        <dbReference type="EMBL" id="MCA9385592.1"/>
    </source>
</evidence>
<sequence length="444" mass="48574">MNDSSTILSILTPLGLRPFLDAELSAIHRKLSNAISIGTQRASEPTTLDGGVLGVRTSTHQISPKDFDKIPVGSSVISCAYAGTNWITTLVSKTKEGELKTDTEKLTEIQESERSCTYNELCKRMADEIIQLAEETDISNTTILAISFGFPHSNVSTSYGIDAQITSRGLTKHWEIIDLESYESFEPLGKTILSLLKNHDKTKHLSYIYILNDTNAVSHFRTSSTENQLPVGFVFGTGVNASLGEYNLEIGKVLLPEDIANSDKIHSETENLRLLPSNDDRDVIENWIGGDFLKDKVAGALSLLEKKQQIPQGLGMWFAETKNHSLVSDYAQGGICTVANHIQVSEREASVLCEIITNISSITLIRASQLIATIIASVIQHHTKTPSQFSIPIEGSVFWKGYKVKEITQDTLGMLLPNTTVNPIEASGILGIATYALAKHSPKS</sequence>
<dbReference type="PRINTS" id="PR00475">
    <property type="entry name" value="HEXOKINASE"/>
</dbReference>
<name>A0A955L7R2_9BACT</name>
<dbReference type="InterPro" id="IPR022673">
    <property type="entry name" value="Hexokinase_C"/>
</dbReference>
<feature type="domain" description="Hexokinase C-terminal" evidence="1">
    <location>
        <begin position="341"/>
        <end position="436"/>
    </location>
</feature>
<reference evidence="2" key="2">
    <citation type="journal article" date="2021" name="Microbiome">
        <title>Successional dynamics and alternative stable states in a saline activated sludge microbial community over 9 years.</title>
        <authorList>
            <person name="Wang Y."/>
            <person name="Ye J."/>
            <person name="Ju F."/>
            <person name="Liu L."/>
            <person name="Boyd J.A."/>
            <person name="Deng Y."/>
            <person name="Parks D.H."/>
            <person name="Jiang X."/>
            <person name="Yin X."/>
            <person name="Woodcroft B.J."/>
            <person name="Tyson G.W."/>
            <person name="Hugenholtz P."/>
            <person name="Polz M.F."/>
            <person name="Zhang T."/>
        </authorList>
    </citation>
    <scope>NUCLEOTIDE SEQUENCE</scope>
    <source>
        <strain evidence="2">HKST-UBA11</strain>
    </source>
</reference>
<accession>A0A955L7R2</accession>
<dbReference type="EMBL" id="JAGQLH010000029">
    <property type="protein sequence ID" value="MCA9385592.1"/>
    <property type="molecule type" value="Genomic_DNA"/>
</dbReference>
<organism evidence="2 3">
    <name type="scientific">Candidatus Dojkabacteria bacterium</name>
    <dbReference type="NCBI Taxonomy" id="2099670"/>
    <lineage>
        <taxon>Bacteria</taxon>
        <taxon>Candidatus Dojkabacteria</taxon>
    </lineage>
</organism>
<dbReference type="Pfam" id="PF03727">
    <property type="entry name" value="Hexokinase_2"/>
    <property type="match status" value="1"/>
</dbReference>
<dbReference type="Gene3D" id="3.30.420.40">
    <property type="match status" value="1"/>
</dbReference>
<dbReference type="SUPFAM" id="SSF53067">
    <property type="entry name" value="Actin-like ATPase domain"/>
    <property type="match status" value="2"/>
</dbReference>
<evidence type="ECO:0000313" key="3">
    <source>
        <dbReference type="Proteomes" id="UP000754563"/>
    </source>
</evidence>